<name>A0ABR3JXU9_9AGAR</name>
<sequence>MFFFLGTTLYGLAYFLPSIVNQLGFSPNKTQLLSAGPFAAGFLITLPAAYLSDRFSTRVIPICVISSLSVAGFALFLRAPTKGAAYGSLYLSVPGIYASAPLIMAWMANNSEPYYQRATSTALSFVATNSGGILSTWRFPTKEGPKFVHTTIMDLVFSVLIIVGAIINAYYLNNLNDRKQRNKVQILAPYADDNDDGARAWLELGDKHPDFKYTL</sequence>
<organism evidence="7 8">
    <name type="scientific">Hohenbuehelia grisea</name>
    <dbReference type="NCBI Taxonomy" id="104357"/>
    <lineage>
        <taxon>Eukaryota</taxon>
        <taxon>Fungi</taxon>
        <taxon>Dikarya</taxon>
        <taxon>Basidiomycota</taxon>
        <taxon>Agaricomycotina</taxon>
        <taxon>Agaricomycetes</taxon>
        <taxon>Agaricomycetidae</taxon>
        <taxon>Agaricales</taxon>
        <taxon>Pleurotineae</taxon>
        <taxon>Pleurotaceae</taxon>
        <taxon>Hohenbuehelia</taxon>
    </lineage>
</organism>
<evidence type="ECO:0000313" key="8">
    <source>
        <dbReference type="Proteomes" id="UP001556367"/>
    </source>
</evidence>
<dbReference type="Gene3D" id="1.20.1250.20">
    <property type="entry name" value="MFS general substrate transporter like domains"/>
    <property type="match status" value="1"/>
</dbReference>
<dbReference type="Proteomes" id="UP001556367">
    <property type="component" value="Unassembled WGS sequence"/>
</dbReference>
<feature type="transmembrane region" description="Helical" evidence="6">
    <location>
        <begin position="151"/>
        <end position="172"/>
    </location>
</feature>
<keyword evidence="8" id="KW-1185">Reference proteome</keyword>
<accession>A0ABR3JXU9</accession>
<gene>
    <name evidence="7" type="ORF">HGRIS_011621</name>
</gene>
<protein>
    <submittedName>
        <fullName evidence="7">Uncharacterized protein</fullName>
    </submittedName>
</protein>
<feature type="transmembrane region" description="Helical" evidence="6">
    <location>
        <begin position="32"/>
        <end position="52"/>
    </location>
</feature>
<comment type="subcellular location">
    <subcellularLocation>
        <location evidence="1">Membrane</location>
        <topology evidence="1">Multi-pass membrane protein</topology>
    </subcellularLocation>
</comment>
<dbReference type="Pfam" id="PF07690">
    <property type="entry name" value="MFS_1"/>
    <property type="match status" value="1"/>
</dbReference>
<evidence type="ECO:0000256" key="4">
    <source>
        <dbReference type="ARBA" id="ARBA00022989"/>
    </source>
</evidence>
<proteinExistence type="predicted"/>
<dbReference type="EMBL" id="JASNQZ010000002">
    <property type="protein sequence ID" value="KAL0959957.1"/>
    <property type="molecule type" value="Genomic_DNA"/>
</dbReference>
<dbReference type="InterPro" id="IPR011701">
    <property type="entry name" value="MFS"/>
</dbReference>
<comment type="caution">
    <text evidence="7">The sequence shown here is derived from an EMBL/GenBank/DDBJ whole genome shotgun (WGS) entry which is preliminary data.</text>
</comment>
<dbReference type="InterPro" id="IPR036259">
    <property type="entry name" value="MFS_trans_sf"/>
</dbReference>
<evidence type="ECO:0000256" key="1">
    <source>
        <dbReference type="ARBA" id="ARBA00004141"/>
    </source>
</evidence>
<evidence type="ECO:0000256" key="5">
    <source>
        <dbReference type="ARBA" id="ARBA00023136"/>
    </source>
</evidence>
<evidence type="ECO:0000313" key="7">
    <source>
        <dbReference type="EMBL" id="KAL0959957.1"/>
    </source>
</evidence>
<keyword evidence="3 6" id="KW-0812">Transmembrane</keyword>
<dbReference type="SUPFAM" id="SSF103473">
    <property type="entry name" value="MFS general substrate transporter"/>
    <property type="match status" value="1"/>
</dbReference>
<reference evidence="8" key="1">
    <citation type="submission" date="2024-06" db="EMBL/GenBank/DDBJ databases">
        <title>Multi-omics analyses provide insights into the biosynthesis of the anticancer antibiotic pleurotin in Hohenbuehelia grisea.</title>
        <authorList>
            <person name="Weaver J.A."/>
            <person name="Alberti F."/>
        </authorList>
    </citation>
    <scope>NUCLEOTIDE SEQUENCE [LARGE SCALE GENOMIC DNA]</scope>
    <source>
        <strain evidence="8">T-177</strain>
    </source>
</reference>
<evidence type="ECO:0000256" key="6">
    <source>
        <dbReference type="SAM" id="Phobius"/>
    </source>
</evidence>
<feature type="transmembrane region" description="Helical" evidence="6">
    <location>
        <begin position="59"/>
        <end position="77"/>
    </location>
</feature>
<dbReference type="PANTHER" id="PTHR43791">
    <property type="entry name" value="PERMEASE-RELATED"/>
    <property type="match status" value="1"/>
</dbReference>
<keyword evidence="5 6" id="KW-0472">Membrane</keyword>
<feature type="transmembrane region" description="Helical" evidence="6">
    <location>
        <begin position="89"/>
        <end position="108"/>
    </location>
</feature>
<keyword evidence="2" id="KW-0813">Transport</keyword>
<evidence type="ECO:0000256" key="2">
    <source>
        <dbReference type="ARBA" id="ARBA00022448"/>
    </source>
</evidence>
<keyword evidence="4 6" id="KW-1133">Transmembrane helix</keyword>
<evidence type="ECO:0000256" key="3">
    <source>
        <dbReference type="ARBA" id="ARBA00022692"/>
    </source>
</evidence>
<dbReference type="PANTHER" id="PTHR43791:SF85">
    <property type="entry name" value="TRANSPORTER, PUTATIVE (AFU_ORTHOLOGUE AFUA_6G00710)-RELATED"/>
    <property type="match status" value="1"/>
</dbReference>